<feature type="modified residue" description="4-aspartylphosphate" evidence="8">
    <location>
        <position position="55"/>
    </location>
</feature>
<keyword evidence="4" id="KW-0805">Transcription regulation</keyword>
<evidence type="ECO:0000313" key="10">
    <source>
        <dbReference type="EMBL" id="KUE77831.1"/>
    </source>
</evidence>
<reference evidence="10 11" key="1">
    <citation type="submission" date="2015-10" db="EMBL/GenBank/DDBJ databases">
        <title>A novel member of the family Ruminococcaceae isolated from human faeces.</title>
        <authorList>
            <person name="Shkoporov A.N."/>
            <person name="Chaplin A.V."/>
            <person name="Motuzova O.V."/>
            <person name="Kafarskaia L.I."/>
            <person name="Efimov B.A."/>
        </authorList>
    </citation>
    <scope>NUCLEOTIDE SEQUENCE [LARGE SCALE GENOMIC DNA]</scope>
    <source>
        <strain evidence="10 11">668</strain>
    </source>
</reference>
<dbReference type="AlphaFoldDB" id="A0A0W7TVI2"/>
<dbReference type="GO" id="GO:0000156">
    <property type="term" value="F:phosphorelay response regulator activity"/>
    <property type="evidence" value="ECO:0007669"/>
    <property type="project" value="TreeGrafter"/>
</dbReference>
<evidence type="ECO:0000256" key="6">
    <source>
        <dbReference type="ARBA" id="ARBA00023163"/>
    </source>
</evidence>
<dbReference type="GO" id="GO:0032993">
    <property type="term" value="C:protein-DNA complex"/>
    <property type="evidence" value="ECO:0007669"/>
    <property type="project" value="TreeGrafter"/>
</dbReference>
<dbReference type="Pfam" id="PF00072">
    <property type="entry name" value="Response_reg"/>
    <property type="match status" value="1"/>
</dbReference>
<evidence type="ECO:0000256" key="3">
    <source>
        <dbReference type="ARBA" id="ARBA00023012"/>
    </source>
</evidence>
<dbReference type="InterPro" id="IPR011006">
    <property type="entry name" value="CheY-like_superfamily"/>
</dbReference>
<protein>
    <recommendedName>
        <fullName evidence="1">Stage 0 sporulation protein A homolog</fullName>
    </recommendedName>
</protein>
<dbReference type="SMART" id="SM00448">
    <property type="entry name" value="REC"/>
    <property type="match status" value="1"/>
</dbReference>
<dbReference type="Proteomes" id="UP000053433">
    <property type="component" value="Unassembled WGS sequence"/>
</dbReference>
<evidence type="ECO:0000256" key="7">
    <source>
        <dbReference type="ARBA" id="ARBA00024867"/>
    </source>
</evidence>
<dbReference type="CDD" id="cd17536">
    <property type="entry name" value="REC_YesN-like"/>
    <property type="match status" value="1"/>
</dbReference>
<keyword evidence="2 8" id="KW-0597">Phosphoprotein</keyword>
<dbReference type="GO" id="GO:0005829">
    <property type="term" value="C:cytosol"/>
    <property type="evidence" value="ECO:0007669"/>
    <property type="project" value="TreeGrafter"/>
</dbReference>
<proteinExistence type="predicted"/>
<evidence type="ECO:0000256" key="2">
    <source>
        <dbReference type="ARBA" id="ARBA00022553"/>
    </source>
</evidence>
<evidence type="ECO:0000256" key="1">
    <source>
        <dbReference type="ARBA" id="ARBA00018672"/>
    </source>
</evidence>
<name>A0A0W7TVI2_9FIRM</name>
<dbReference type="PANTHER" id="PTHR48111">
    <property type="entry name" value="REGULATOR OF RPOS"/>
    <property type="match status" value="1"/>
</dbReference>
<evidence type="ECO:0000256" key="5">
    <source>
        <dbReference type="ARBA" id="ARBA00023125"/>
    </source>
</evidence>
<keyword evidence="6" id="KW-0804">Transcription</keyword>
<dbReference type="InterPro" id="IPR039420">
    <property type="entry name" value="WalR-like"/>
</dbReference>
<dbReference type="PROSITE" id="PS50110">
    <property type="entry name" value="RESPONSE_REGULATORY"/>
    <property type="match status" value="1"/>
</dbReference>
<dbReference type="EMBL" id="LMUA01000001">
    <property type="protein sequence ID" value="KUE77831.1"/>
    <property type="molecule type" value="Genomic_DNA"/>
</dbReference>
<evidence type="ECO:0000256" key="8">
    <source>
        <dbReference type="PROSITE-ProRule" id="PRU00169"/>
    </source>
</evidence>
<gene>
    <name evidence="10" type="ORF">ASJ35_00655</name>
</gene>
<dbReference type="InterPro" id="IPR001789">
    <property type="entry name" value="Sig_transdc_resp-reg_receiver"/>
</dbReference>
<dbReference type="RefSeq" id="WP_058722580.1">
    <property type="nucleotide sequence ID" value="NZ_LMUA01000001.1"/>
</dbReference>
<sequence>MYRLLIADDEESIREGVADFVRQNCPEWDVAALARDGREALALAREILPDAVLTDITMPHMNGLEFLESLSDLLPEAKLLVLSGYDQFEYAVQALRLGVSDYLLKPLDTAKLVSALSRFAAELDAQALRWAQIETLRTNTQKTNELELQSYFRAALLGEELPALSAANAVFAQEGTSYCCVLCDGLDAQRALLERVLEQRLYGAVRTVLLRLGTPPRQAVVFCAPRTARAGLFLTLSHALTSIAVSCKRAQALDVQFFCRLYCGNARQAGAFLPPIYAGSRLCVPGTGGARYHLRGCFGRKASAVSGAAGGAPS</sequence>
<evidence type="ECO:0000259" key="9">
    <source>
        <dbReference type="PROSITE" id="PS50110"/>
    </source>
</evidence>
<comment type="caution">
    <text evidence="10">The sequence shown here is derived from an EMBL/GenBank/DDBJ whole genome shotgun (WGS) entry which is preliminary data.</text>
</comment>
<dbReference type="Gene3D" id="3.40.50.2300">
    <property type="match status" value="1"/>
</dbReference>
<evidence type="ECO:0000313" key="11">
    <source>
        <dbReference type="Proteomes" id="UP000053433"/>
    </source>
</evidence>
<organism evidence="10 11">
    <name type="scientific">Ruthenibacterium lactatiformans</name>
    <dbReference type="NCBI Taxonomy" id="1550024"/>
    <lineage>
        <taxon>Bacteria</taxon>
        <taxon>Bacillati</taxon>
        <taxon>Bacillota</taxon>
        <taxon>Clostridia</taxon>
        <taxon>Eubacteriales</taxon>
        <taxon>Oscillospiraceae</taxon>
        <taxon>Ruthenibacterium</taxon>
    </lineage>
</organism>
<keyword evidence="3" id="KW-0902">Two-component regulatory system</keyword>
<accession>A0A0W7TVI2</accession>
<dbReference type="PANTHER" id="PTHR48111:SF1">
    <property type="entry name" value="TWO-COMPONENT RESPONSE REGULATOR ORR33"/>
    <property type="match status" value="1"/>
</dbReference>
<evidence type="ECO:0000256" key="4">
    <source>
        <dbReference type="ARBA" id="ARBA00023015"/>
    </source>
</evidence>
<feature type="domain" description="Response regulatory" evidence="9">
    <location>
        <begin position="3"/>
        <end position="120"/>
    </location>
</feature>
<dbReference type="GO" id="GO:0006355">
    <property type="term" value="P:regulation of DNA-templated transcription"/>
    <property type="evidence" value="ECO:0007669"/>
    <property type="project" value="TreeGrafter"/>
</dbReference>
<dbReference type="SUPFAM" id="SSF52172">
    <property type="entry name" value="CheY-like"/>
    <property type="match status" value="1"/>
</dbReference>
<comment type="function">
    <text evidence="7">May play the central regulatory role in sporulation. It may be an element of the effector pathway responsible for the activation of sporulation genes in response to nutritional stress. Spo0A may act in concert with spo0H (a sigma factor) to control the expression of some genes that are critical to the sporulation process.</text>
</comment>
<keyword evidence="5" id="KW-0238">DNA-binding</keyword>
<dbReference type="GO" id="GO:0000976">
    <property type="term" value="F:transcription cis-regulatory region binding"/>
    <property type="evidence" value="ECO:0007669"/>
    <property type="project" value="TreeGrafter"/>
</dbReference>